<accession>A0A2B4RYT2</accession>
<evidence type="ECO:0000313" key="2">
    <source>
        <dbReference type="Proteomes" id="UP000225706"/>
    </source>
</evidence>
<protein>
    <submittedName>
        <fullName evidence="1">Uncharacterized protein</fullName>
    </submittedName>
</protein>
<name>A0A2B4RYT2_STYPI</name>
<evidence type="ECO:0000313" key="1">
    <source>
        <dbReference type="EMBL" id="PFX21478.1"/>
    </source>
</evidence>
<comment type="caution">
    <text evidence="1">The sequence shown here is derived from an EMBL/GenBank/DDBJ whole genome shotgun (WGS) entry which is preliminary data.</text>
</comment>
<dbReference type="Proteomes" id="UP000225706">
    <property type="component" value="Unassembled WGS sequence"/>
</dbReference>
<dbReference type="EMBL" id="LSMT01000275">
    <property type="protein sequence ID" value="PFX21478.1"/>
    <property type="molecule type" value="Genomic_DNA"/>
</dbReference>
<reference evidence="2" key="1">
    <citation type="journal article" date="2017" name="bioRxiv">
        <title>Comparative analysis of the genomes of Stylophora pistillata and Acropora digitifera provides evidence for extensive differences between species of corals.</title>
        <authorList>
            <person name="Voolstra C.R."/>
            <person name="Li Y."/>
            <person name="Liew Y.J."/>
            <person name="Baumgarten S."/>
            <person name="Zoccola D."/>
            <person name="Flot J.-F."/>
            <person name="Tambutte S."/>
            <person name="Allemand D."/>
            <person name="Aranda M."/>
        </authorList>
    </citation>
    <scope>NUCLEOTIDE SEQUENCE [LARGE SCALE GENOMIC DNA]</scope>
</reference>
<organism evidence="1 2">
    <name type="scientific">Stylophora pistillata</name>
    <name type="common">Smooth cauliflower coral</name>
    <dbReference type="NCBI Taxonomy" id="50429"/>
    <lineage>
        <taxon>Eukaryota</taxon>
        <taxon>Metazoa</taxon>
        <taxon>Cnidaria</taxon>
        <taxon>Anthozoa</taxon>
        <taxon>Hexacorallia</taxon>
        <taxon>Scleractinia</taxon>
        <taxon>Astrocoeniina</taxon>
        <taxon>Pocilloporidae</taxon>
        <taxon>Stylophora</taxon>
    </lineage>
</organism>
<proteinExistence type="predicted"/>
<dbReference type="AlphaFoldDB" id="A0A2B4RYT2"/>
<gene>
    <name evidence="1" type="ORF">AWC38_SpisGene14031</name>
</gene>
<keyword evidence="2" id="KW-1185">Reference proteome</keyword>
<sequence>MAAWGYEFYLLVLKVSLTRSLRSRNRQVAAEEKRKAQREQAFIPPVEEKPNKEIKKKGWIYRLYMYIRTQT</sequence>